<feature type="transmembrane region" description="Helical" evidence="2">
    <location>
        <begin position="401"/>
        <end position="420"/>
    </location>
</feature>
<protein>
    <recommendedName>
        <fullName evidence="5">Chain-length determining protein</fullName>
    </recommendedName>
</protein>
<dbReference type="PANTHER" id="PTHR32309:SF31">
    <property type="entry name" value="CAPSULAR EXOPOLYSACCHARIDE FAMILY"/>
    <property type="match status" value="1"/>
</dbReference>
<reference evidence="3 4" key="1">
    <citation type="submission" date="2019-11" db="EMBL/GenBank/DDBJ databases">
        <authorList>
            <person name="Lang L."/>
        </authorList>
    </citation>
    <scope>NUCLEOTIDE SEQUENCE [LARGE SCALE GENOMIC DNA]</scope>
    <source>
        <strain evidence="3 4">YIM 132242</strain>
    </source>
</reference>
<evidence type="ECO:0000313" key="3">
    <source>
        <dbReference type="EMBL" id="MTE01521.1"/>
    </source>
</evidence>
<evidence type="ECO:0008006" key="5">
    <source>
        <dbReference type="Google" id="ProtNLM"/>
    </source>
</evidence>
<dbReference type="InterPro" id="IPR050445">
    <property type="entry name" value="Bact_polysacc_biosynth/exp"/>
</dbReference>
<keyword evidence="2" id="KW-1133">Transmembrane helix</keyword>
<comment type="caution">
    <text evidence="3">The sequence shown here is derived from an EMBL/GenBank/DDBJ whole genome shotgun (WGS) entry which is preliminary data.</text>
</comment>
<dbReference type="EMBL" id="WMBT01000010">
    <property type="protein sequence ID" value="MTE01521.1"/>
    <property type="molecule type" value="Genomic_DNA"/>
</dbReference>
<name>A0A6L6HTF5_9RHOB</name>
<gene>
    <name evidence="3" type="ORF">GIY56_14625</name>
</gene>
<proteinExistence type="predicted"/>
<dbReference type="Proteomes" id="UP000481417">
    <property type="component" value="Unassembled WGS sequence"/>
</dbReference>
<dbReference type="PANTHER" id="PTHR32309">
    <property type="entry name" value="TYROSINE-PROTEIN KINASE"/>
    <property type="match status" value="1"/>
</dbReference>
<keyword evidence="1" id="KW-0175">Coiled coil</keyword>
<sequence length="493" mass="53782">MGPIQSMADVVSMLRRRIVPFTLVLSLGLLASLAHALSRPSVYEATSLIQLRNTGLAGDDSLSAARRLQVIEQRLMRRENVLALIDRHGLFADQPALSDDDRVFAFREQNTIRMIDATGAGPGPGAQVSALLITSRAGNPRQAAQVANDLAASLMAQDAEERTRTVEELVGFLDSESRRLNDQLAQIDRRIGAVKNANEEALPEVAESLRTELTQLRDLQLELDRQLLALERDRLEAELRPEAEGTAQADVSLAARLSRLNSELARSRRVLPPEHPEVQRIEAEIQALRDNPEAAGETIANRELDLIESQRRMIEDQKQVVSARQQQITSALERMPQVEQELAGLARSQTQLVQQLSEVALQLAQAQGQRSMQDTGTAAGMIVLEDAQPPEYALASSRKRLLAMGGMLSAGAALLLVFLLDLRRPVMRNALSVERQLGVVPIAAVPLLPSAEARALQTRRFGVALAIVLAAIAAGGYLYLSRGQPEQPVIAQG</sequence>
<accession>A0A6L6HTF5</accession>
<dbReference type="AlphaFoldDB" id="A0A6L6HTF5"/>
<dbReference type="RefSeq" id="WP_154765594.1">
    <property type="nucleotide sequence ID" value="NZ_WMBT01000010.1"/>
</dbReference>
<organism evidence="3 4">
    <name type="scientific">Paracoccus lichenicola</name>
    <dbReference type="NCBI Taxonomy" id="2665644"/>
    <lineage>
        <taxon>Bacteria</taxon>
        <taxon>Pseudomonadati</taxon>
        <taxon>Pseudomonadota</taxon>
        <taxon>Alphaproteobacteria</taxon>
        <taxon>Rhodobacterales</taxon>
        <taxon>Paracoccaceae</taxon>
        <taxon>Paracoccus</taxon>
    </lineage>
</organism>
<evidence type="ECO:0000256" key="1">
    <source>
        <dbReference type="SAM" id="Coils"/>
    </source>
</evidence>
<keyword evidence="4" id="KW-1185">Reference proteome</keyword>
<keyword evidence="2" id="KW-0472">Membrane</keyword>
<evidence type="ECO:0000313" key="4">
    <source>
        <dbReference type="Proteomes" id="UP000481417"/>
    </source>
</evidence>
<keyword evidence="2" id="KW-0812">Transmembrane</keyword>
<evidence type="ECO:0000256" key="2">
    <source>
        <dbReference type="SAM" id="Phobius"/>
    </source>
</evidence>
<feature type="coiled-coil region" evidence="1">
    <location>
        <begin position="206"/>
        <end position="236"/>
    </location>
</feature>
<feature type="transmembrane region" description="Helical" evidence="2">
    <location>
        <begin position="461"/>
        <end position="480"/>
    </location>
</feature>